<evidence type="ECO:0000256" key="1">
    <source>
        <dbReference type="ARBA" id="ARBA00004970"/>
    </source>
</evidence>
<dbReference type="NCBIfam" id="TIGR01856">
    <property type="entry name" value="hisJ_fam"/>
    <property type="match status" value="1"/>
</dbReference>
<evidence type="ECO:0000256" key="6">
    <source>
        <dbReference type="ARBA" id="ARBA00023102"/>
    </source>
</evidence>
<comment type="pathway">
    <text evidence="1 8">Amino-acid biosynthesis; L-histidine biosynthesis; L-histidine from 5-phospho-alpha-D-ribose 1-diphosphate: step 8/9.</text>
</comment>
<dbReference type="NCBIfam" id="NF005996">
    <property type="entry name" value="PRK08123.1"/>
    <property type="match status" value="1"/>
</dbReference>
<evidence type="ECO:0000256" key="3">
    <source>
        <dbReference type="ARBA" id="ARBA00013085"/>
    </source>
</evidence>
<proteinExistence type="inferred from homology"/>
<protein>
    <recommendedName>
        <fullName evidence="3 8">Histidinol-phosphatase</fullName>
        <shortName evidence="8">HolPase</shortName>
        <ecNumber evidence="3 8">3.1.3.15</ecNumber>
    </recommendedName>
</protein>
<feature type="domain" description="PHP" evidence="9">
    <location>
        <begin position="4"/>
        <end position="214"/>
    </location>
</feature>
<name>A0ABV7KR19_PLAOK</name>
<dbReference type="InterPro" id="IPR010140">
    <property type="entry name" value="Histidinol_P_phosphatase_HisJ"/>
</dbReference>
<dbReference type="PANTHER" id="PTHR21039:SF0">
    <property type="entry name" value="HISTIDINOL-PHOSPHATASE"/>
    <property type="match status" value="1"/>
</dbReference>
<keyword evidence="4 8" id="KW-0028">Amino-acid biosynthesis</keyword>
<evidence type="ECO:0000256" key="5">
    <source>
        <dbReference type="ARBA" id="ARBA00022801"/>
    </source>
</evidence>
<dbReference type="InterPro" id="IPR004013">
    <property type="entry name" value="PHP_dom"/>
</dbReference>
<dbReference type="EC" id="3.1.3.15" evidence="3 8"/>
<keyword evidence="5 8" id="KW-0378">Hydrolase</keyword>
<keyword evidence="6 8" id="KW-0368">Histidine biosynthesis</keyword>
<reference evidence="11" key="1">
    <citation type="journal article" date="2019" name="Int. J. Syst. Evol. Microbiol.">
        <title>The Global Catalogue of Microorganisms (GCM) 10K type strain sequencing project: providing services to taxonomists for standard genome sequencing and annotation.</title>
        <authorList>
            <consortium name="The Broad Institute Genomics Platform"/>
            <consortium name="The Broad Institute Genome Sequencing Center for Infectious Disease"/>
            <person name="Wu L."/>
            <person name="Ma J."/>
        </authorList>
    </citation>
    <scope>NUCLEOTIDE SEQUENCE [LARGE SCALE GENOMIC DNA]</scope>
    <source>
        <strain evidence="11">CCM 320</strain>
    </source>
</reference>
<gene>
    <name evidence="10" type="primary">hisJ</name>
    <name evidence="10" type="ORF">ACFOEJ_12740</name>
</gene>
<keyword evidence="11" id="KW-1185">Reference proteome</keyword>
<accession>A0ABV7KR19</accession>
<evidence type="ECO:0000313" key="10">
    <source>
        <dbReference type="EMBL" id="MFC3211948.1"/>
    </source>
</evidence>
<dbReference type="PANTHER" id="PTHR21039">
    <property type="entry name" value="HISTIDINOL PHOSPHATASE-RELATED"/>
    <property type="match status" value="1"/>
</dbReference>
<evidence type="ECO:0000256" key="7">
    <source>
        <dbReference type="ARBA" id="ARBA00049158"/>
    </source>
</evidence>
<sequence length="268" mass="29978">MKRDAHIHSPYCPHGTKDALTAYVEKALASGFTDISFTEHAPLPSSFEDTTPDKDSGMDLATLSAYLEAVNKVKDQYKKDIKIRTGLEVDYIEGYEDETRIFFDEFGPMLDDSILSVHFLKLADKYICIDFSKEAFKDAAQIAGSTSALYDLYYDAVELSISADLGLYKPTRIGHPTLIHKFQLDHGEKIDDSNRIKKLFRHIAAAGYEIDLNSAGFSKPGCQESYPPQNYLPYAESLGIPLVYGSDAHSVAGLHKHYEKLYNKSTIL</sequence>
<evidence type="ECO:0000256" key="4">
    <source>
        <dbReference type="ARBA" id="ARBA00022605"/>
    </source>
</evidence>
<dbReference type="Gene3D" id="3.20.20.140">
    <property type="entry name" value="Metal-dependent hydrolases"/>
    <property type="match status" value="1"/>
</dbReference>
<comment type="caution">
    <text evidence="10">The sequence shown here is derived from an EMBL/GenBank/DDBJ whole genome shotgun (WGS) entry which is preliminary data.</text>
</comment>
<comment type="similarity">
    <text evidence="2 8">Belongs to the PHP hydrolase family. HisK subfamily.</text>
</comment>
<evidence type="ECO:0000256" key="8">
    <source>
        <dbReference type="RuleBase" id="RU366003"/>
    </source>
</evidence>
<dbReference type="CDD" id="cd12110">
    <property type="entry name" value="PHP_HisPPase_Hisj_like"/>
    <property type="match status" value="1"/>
</dbReference>
<evidence type="ECO:0000259" key="9">
    <source>
        <dbReference type="Pfam" id="PF02811"/>
    </source>
</evidence>
<evidence type="ECO:0000256" key="2">
    <source>
        <dbReference type="ARBA" id="ARBA00009152"/>
    </source>
</evidence>
<organism evidence="10 11">
    <name type="scientific">Planomicrobium okeanokoites</name>
    <name type="common">Planococcus okeanokoites</name>
    <name type="synonym">Flavobacterium okeanokoites</name>
    <dbReference type="NCBI Taxonomy" id="244"/>
    <lineage>
        <taxon>Bacteria</taxon>
        <taxon>Bacillati</taxon>
        <taxon>Bacillota</taxon>
        <taxon>Bacilli</taxon>
        <taxon>Bacillales</taxon>
        <taxon>Caryophanaceae</taxon>
        <taxon>Planomicrobium</taxon>
    </lineage>
</organism>
<evidence type="ECO:0000313" key="11">
    <source>
        <dbReference type="Proteomes" id="UP001595625"/>
    </source>
</evidence>
<dbReference type="Pfam" id="PF02811">
    <property type="entry name" value="PHP"/>
    <property type="match status" value="1"/>
</dbReference>
<dbReference type="SUPFAM" id="SSF89550">
    <property type="entry name" value="PHP domain-like"/>
    <property type="match status" value="1"/>
</dbReference>
<comment type="catalytic activity">
    <reaction evidence="7 8">
        <text>L-histidinol phosphate + H2O = L-histidinol + phosphate</text>
        <dbReference type="Rhea" id="RHEA:14465"/>
        <dbReference type="ChEBI" id="CHEBI:15377"/>
        <dbReference type="ChEBI" id="CHEBI:43474"/>
        <dbReference type="ChEBI" id="CHEBI:57699"/>
        <dbReference type="ChEBI" id="CHEBI:57980"/>
        <dbReference type="EC" id="3.1.3.15"/>
    </reaction>
</comment>
<dbReference type="Proteomes" id="UP001595625">
    <property type="component" value="Unassembled WGS sequence"/>
</dbReference>
<dbReference type="RefSeq" id="WP_117312050.1">
    <property type="nucleotide sequence ID" value="NZ_CANNGD010000003.1"/>
</dbReference>
<dbReference type="EMBL" id="JBHRUJ010000016">
    <property type="protein sequence ID" value="MFC3211948.1"/>
    <property type="molecule type" value="Genomic_DNA"/>
</dbReference>
<dbReference type="GO" id="GO:0004401">
    <property type="term" value="F:histidinol-phosphatase activity"/>
    <property type="evidence" value="ECO:0007669"/>
    <property type="project" value="UniProtKB-EC"/>
</dbReference>
<dbReference type="InterPro" id="IPR016195">
    <property type="entry name" value="Pol/histidinol_Pase-like"/>
</dbReference>